<dbReference type="GO" id="GO:0008745">
    <property type="term" value="F:N-acetylmuramoyl-L-alanine amidase activity"/>
    <property type="evidence" value="ECO:0007669"/>
    <property type="project" value="InterPro"/>
</dbReference>
<dbReference type="CDD" id="cd02696">
    <property type="entry name" value="MurNAc-LAA"/>
    <property type="match status" value="1"/>
</dbReference>
<dbReference type="InterPro" id="IPR002508">
    <property type="entry name" value="MurNAc-LAA_cat"/>
</dbReference>
<dbReference type="EMBL" id="MT143841">
    <property type="protein sequence ID" value="QJB03364.1"/>
    <property type="molecule type" value="Genomic_DNA"/>
</dbReference>
<dbReference type="InterPro" id="IPR050695">
    <property type="entry name" value="N-acetylmuramoyl_amidase_3"/>
</dbReference>
<dbReference type="Gene3D" id="3.40.630.40">
    <property type="entry name" value="Zn-dependent exopeptidases"/>
    <property type="match status" value="1"/>
</dbReference>
<dbReference type="SMART" id="SM00646">
    <property type="entry name" value="Ami_3"/>
    <property type="match status" value="1"/>
</dbReference>
<evidence type="ECO:0000313" key="3">
    <source>
        <dbReference type="EMBL" id="QJB03364.1"/>
    </source>
</evidence>
<dbReference type="AlphaFoldDB" id="A0A6M3M7T4"/>
<dbReference type="PANTHER" id="PTHR30404:SF0">
    <property type="entry name" value="N-ACETYLMURAMOYL-L-ALANINE AMIDASE AMIC"/>
    <property type="match status" value="1"/>
</dbReference>
<dbReference type="Pfam" id="PF01520">
    <property type="entry name" value="Amidase_3"/>
    <property type="match status" value="1"/>
</dbReference>
<proteinExistence type="predicted"/>
<feature type="domain" description="MurNAc-LAA" evidence="2">
    <location>
        <begin position="84"/>
        <end position="196"/>
    </location>
</feature>
<protein>
    <submittedName>
        <fullName evidence="3">Putative N-acetylmuramoyl-L-alanine amidase</fullName>
    </submittedName>
</protein>
<name>A0A6M3M7T4_9ZZZZ</name>
<evidence type="ECO:0000259" key="2">
    <source>
        <dbReference type="SMART" id="SM00646"/>
    </source>
</evidence>
<dbReference type="GO" id="GO:0030288">
    <property type="term" value="C:outer membrane-bounded periplasmic space"/>
    <property type="evidence" value="ECO:0007669"/>
    <property type="project" value="TreeGrafter"/>
</dbReference>
<evidence type="ECO:0000256" key="1">
    <source>
        <dbReference type="ARBA" id="ARBA00022801"/>
    </source>
</evidence>
<reference evidence="3" key="1">
    <citation type="submission" date="2020-03" db="EMBL/GenBank/DDBJ databases">
        <title>The deep terrestrial virosphere.</title>
        <authorList>
            <person name="Holmfeldt K."/>
            <person name="Nilsson E."/>
            <person name="Simone D."/>
            <person name="Lopez-Fernandez M."/>
            <person name="Wu X."/>
            <person name="de Brujin I."/>
            <person name="Lundin D."/>
            <person name="Andersson A."/>
            <person name="Bertilsson S."/>
            <person name="Dopson M."/>
        </authorList>
    </citation>
    <scope>NUCLEOTIDE SEQUENCE</scope>
    <source>
        <strain evidence="3">MM171B00773</strain>
    </source>
</reference>
<accession>A0A6M3M7T4</accession>
<organism evidence="3">
    <name type="scientific">viral metagenome</name>
    <dbReference type="NCBI Taxonomy" id="1070528"/>
    <lineage>
        <taxon>unclassified sequences</taxon>
        <taxon>metagenomes</taxon>
        <taxon>organismal metagenomes</taxon>
    </lineage>
</organism>
<dbReference type="PANTHER" id="PTHR30404">
    <property type="entry name" value="N-ACETYLMURAMOYL-L-ALANINE AMIDASE"/>
    <property type="match status" value="1"/>
</dbReference>
<keyword evidence="1" id="KW-0378">Hydrolase</keyword>
<sequence length="202" mass="22692">MQKLLDDLRLIETVSQELQELLLEKKKIRKCALIIGHKESSQGAVSPSGVTEFAYNQELAELIKKNVERTEVVIVYRRTYKQLPDDVNQVKPDFAVSLHCNAFNTKTSGSEVLYYEKSSKGKELARKLQTAIVKVLGLPDRGIKAKTSEDRGGYLLKHVKAPVVLIEPFFIDNPVDFVVGVEKRNAMAQAIAKVIDEELHNS</sequence>
<dbReference type="GO" id="GO:0009253">
    <property type="term" value="P:peptidoglycan catabolic process"/>
    <property type="evidence" value="ECO:0007669"/>
    <property type="project" value="InterPro"/>
</dbReference>
<dbReference type="SUPFAM" id="SSF53187">
    <property type="entry name" value="Zn-dependent exopeptidases"/>
    <property type="match status" value="1"/>
</dbReference>
<gene>
    <name evidence="3" type="ORF">MM171B00773_0016</name>
</gene>